<accession>A0ABU0S6U8</accession>
<keyword evidence="1" id="KW-0812">Transmembrane</keyword>
<evidence type="ECO:0000313" key="2">
    <source>
        <dbReference type="EMBL" id="MDQ0996481.1"/>
    </source>
</evidence>
<evidence type="ECO:0000313" key="3">
    <source>
        <dbReference type="Proteomes" id="UP001237780"/>
    </source>
</evidence>
<organism evidence="2 3">
    <name type="scientific">Phyllobacterium ifriqiyense</name>
    <dbReference type="NCBI Taxonomy" id="314238"/>
    <lineage>
        <taxon>Bacteria</taxon>
        <taxon>Pseudomonadati</taxon>
        <taxon>Pseudomonadota</taxon>
        <taxon>Alphaproteobacteria</taxon>
        <taxon>Hyphomicrobiales</taxon>
        <taxon>Phyllobacteriaceae</taxon>
        <taxon>Phyllobacterium</taxon>
    </lineage>
</organism>
<keyword evidence="1" id="KW-1133">Transmembrane helix</keyword>
<keyword evidence="1" id="KW-0472">Membrane</keyword>
<name>A0ABU0S6U8_9HYPH</name>
<proteinExistence type="predicted"/>
<evidence type="ECO:0000256" key="1">
    <source>
        <dbReference type="SAM" id="Phobius"/>
    </source>
</evidence>
<dbReference type="EMBL" id="JAUSZT010000003">
    <property type="protein sequence ID" value="MDQ0996481.1"/>
    <property type="molecule type" value="Genomic_DNA"/>
</dbReference>
<sequence length="48" mass="5279">MNRNMLLLVIGGLIVLVAGLGFYIYDKESKPDGIELKINESGISIQEN</sequence>
<protein>
    <submittedName>
        <fullName evidence="2">Uncharacterized protein</fullName>
    </submittedName>
</protein>
<keyword evidence="3" id="KW-1185">Reference proteome</keyword>
<gene>
    <name evidence="2" type="ORF">QFZ34_001663</name>
</gene>
<dbReference type="Proteomes" id="UP001237780">
    <property type="component" value="Unassembled WGS sequence"/>
</dbReference>
<dbReference type="RefSeq" id="WP_307279315.1">
    <property type="nucleotide sequence ID" value="NZ_JAUSZT010000003.1"/>
</dbReference>
<comment type="caution">
    <text evidence="2">The sequence shown here is derived from an EMBL/GenBank/DDBJ whole genome shotgun (WGS) entry which is preliminary data.</text>
</comment>
<feature type="transmembrane region" description="Helical" evidence="1">
    <location>
        <begin position="6"/>
        <end position="25"/>
    </location>
</feature>
<reference evidence="2 3" key="1">
    <citation type="submission" date="2023-07" db="EMBL/GenBank/DDBJ databases">
        <title>Comparative genomics of wheat-associated soil bacteria to identify genetic determinants of phenazine resistance.</title>
        <authorList>
            <person name="Mouncey N."/>
        </authorList>
    </citation>
    <scope>NUCLEOTIDE SEQUENCE [LARGE SCALE GENOMIC DNA]</scope>
    <source>
        <strain evidence="2 3">W4I11</strain>
    </source>
</reference>